<dbReference type="AlphaFoldDB" id="A0A6B0YSP7"/>
<gene>
    <name evidence="8" type="ORF">F4Y42_11850</name>
</gene>
<sequence length="156" mass="17699">MNRAKPLSLESSRRKETKRFAKFAIVGALGSVTDFSLLFFLVEVVGLVPLIANGFSFSAAVLQNFILNRWWTYPESRIHNTRQQMAKFALVSLVGLGINQFVFGFSDELLRPYWVDWLSSAELGFTLSYSSAKLFAIGVVLFWNFAANRLWTFKGL</sequence>
<feature type="domain" description="GtrA/DPMS transmembrane" evidence="7">
    <location>
        <begin position="22"/>
        <end position="153"/>
    </location>
</feature>
<dbReference type="GO" id="GO:0005886">
    <property type="term" value="C:plasma membrane"/>
    <property type="evidence" value="ECO:0007669"/>
    <property type="project" value="TreeGrafter"/>
</dbReference>
<keyword evidence="3 6" id="KW-0812">Transmembrane</keyword>
<comment type="similarity">
    <text evidence="2">Belongs to the GtrA family.</text>
</comment>
<evidence type="ECO:0000256" key="4">
    <source>
        <dbReference type="ARBA" id="ARBA00022989"/>
    </source>
</evidence>
<protein>
    <submittedName>
        <fullName evidence="8">GtrA family protein</fullName>
    </submittedName>
</protein>
<dbReference type="GO" id="GO:0000271">
    <property type="term" value="P:polysaccharide biosynthetic process"/>
    <property type="evidence" value="ECO:0007669"/>
    <property type="project" value="InterPro"/>
</dbReference>
<evidence type="ECO:0000313" key="8">
    <source>
        <dbReference type="EMBL" id="MXY94126.1"/>
    </source>
</evidence>
<dbReference type="Pfam" id="PF04138">
    <property type="entry name" value="GtrA_DPMS_TM"/>
    <property type="match status" value="1"/>
</dbReference>
<keyword evidence="4 6" id="KW-1133">Transmembrane helix</keyword>
<feature type="transmembrane region" description="Helical" evidence="6">
    <location>
        <begin position="126"/>
        <end position="146"/>
    </location>
</feature>
<dbReference type="PANTHER" id="PTHR38459:SF1">
    <property type="entry name" value="PROPHAGE BACTOPRENOL-LINKED GLUCOSE TRANSLOCASE HOMOLOG"/>
    <property type="match status" value="1"/>
</dbReference>
<proteinExistence type="inferred from homology"/>
<evidence type="ECO:0000259" key="7">
    <source>
        <dbReference type="Pfam" id="PF04138"/>
    </source>
</evidence>
<feature type="transmembrane region" description="Helical" evidence="6">
    <location>
        <begin position="20"/>
        <end position="41"/>
    </location>
</feature>
<dbReference type="PANTHER" id="PTHR38459">
    <property type="entry name" value="PROPHAGE BACTOPRENOL-LINKED GLUCOSE TRANSLOCASE HOMOLOG"/>
    <property type="match status" value="1"/>
</dbReference>
<comment type="caution">
    <text evidence="8">The sequence shown here is derived from an EMBL/GenBank/DDBJ whole genome shotgun (WGS) entry which is preliminary data.</text>
</comment>
<feature type="transmembrane region" description="Helical" evidence="6">
    <location>
        <begin position="47"/>
        <end position="67"/>
    </location>
</feature>
<evidence type="ECO:0000256" key="3">
    <source>
        <dbReference type="ARBA" id="ARBA00022692"/>
    </source>
</evidence>
<evidence type="ECO:0000256" key="5">
    <source>
        <dbReference type="ARBA" id="ARBA00023136"/>
    </source>
</evidence>
<dbReference type="InterPro" id="IPR051401">
    <property type="entry name" value="GtrA_CellWall_Glycosyl"/>
</dbReference>
<dbReference type="InterPro" id="IPR007267">
    <property type="entry name" value="GtrA_DPMS_TM"/>
</dbReference>
<keyword evidence="5 6" id="KW-0472">Membrane</keyword>
<accession>A0A6B0YSP7</accession>
<evidence type="ECO:0000256" key="2">
    <source>
        <dbReference type="ARBA" id="ARBA00009399"/>
    </source>
</evidence>
<feature type="transmembrane region" description="Helical" evidence="6">
    <location>
        <begin position="88"/>
        <end position="106"/>
    </location>
</feature>
<name>A0A6B0YSP7_9CHLR</name>
<comment type="subcellular location">
    <subcellularLocation>
        <location evidence="1">Membrane</location>
        <topology evidence="1">Multi-pass membrane protein</topology>
    </subcellularLocation>
</comment>
<evidence type="ECO:0000256" key="6">
    <source>
        <dbReference type="SAM" id="Phobius"/>
    </source>
</evidence>
<organism evidence="8">
    <name type="scientific">Caldilineaceae bacterium SB0664_bin_27</name>
    <dbReference type="NCBI Taxonomy" id="2605260"/>
    <lineage>
        <taxon>Bacteria</taxon>
        <taxon>Bacillati</taxon>
        <taxon>Chloroflexota</taxon>
        <taxon>Caldilineae</taxon>
        <taxon>Caldilineales</taxon>
        <taxon>Caldilineaceae</taxon>
    </lineage>
</organism>
<reference evidence="8" key="1">
    <citation type="submission" date="2019-09" db="EMBL/GenBank/DDBJ databases">
        <title>Characterisation of the sponge microbiome using genome-centric metagenomics.</title>
        <authorList>
            <person name="Engelberts J.P."/>
            <person name="Robbins S.J."/>
            <person name="De Goeij J.M."/>
            <person name="Aranda M."/>
            <person name="Bell S.C."/>
            <person name="Webster N.S."/>
        </authorList>
    </citation>
    <scope>NUCLEOTIDE SEQUENCE</scope>
    <source>
        <strain evidence="8">SB0664_bin_27</strain>
    </source>
</reference>
<evidence type="ECO:0000256" key="1">
    <source>
        <dbReference type="ARBA" id="ARBA00004141"/>
    </source>
</evidence>
<dbReference type="EMBL" id="VXRG01000100">
    <property type="protein sequence ID" value="MXY94126.1"/>
    <property type="molecule type" value="Genomic_DNA"/>
</dbReference>